<sequence>MDAYIDFSQPMLWLSAASIVFNPTFWNTAARSEYHNKTITKLFGGNSRYGCYALAITIFTLGIIRDSIYERALRTQPTHPLLTGPLSSALAIALFASGNILVLSSMWALGITGTYLGDYFGILMDEMVTGFPFNVTDAPMYYGSTMSFLGSALWLGKPAGVLLTALVWVVYKIALSFEDPFTAGIYRKRDEEQKKVGPQGGQTAPKGGKTGPKEIARRINWVIFGEERGIIGQLLFFRALQEKRSLIFQMPAAAVWAAIVIGLFFVVIALDNMGFFSSKNHFPVDGRTVVITGGSQGMGRGLGRLLAQKGANVVLVARNQEKLDKAKEYVASAAKDPSRQRFHTISADVTLPEENTRLLDEVTAWNGGNPPDIVWANAGSSQPMLYLHASIDTLRSQMDINYWAAAYLSHATLALWTKPQTQQKSNTTSTPPSNLPRHFIITSSSLCFVGLAGYATYAPAKAALRSLADSLRSELNLYNGARHHDASSAPPTDIQIHLVAPGTITSPGLEQEEKTKHPVTRILEEGDPKQTEDEVALAAVRALEKGYYLITTQFLGAAMRASSLNGSPRNNWFVDTVFSWVTSVVWLFVGPDMEGKVFKYGKVNGVKAV</sequence>
<evidence type="ECO:0000313" key="1">
    <source>
        <dbReference type="EMBL" id="KAK8196722.1"/>
    </source>
</evidence>
<name>A0ACC3S8A1_9PEZI</name>
<comment type="caution">
    <text evidence="1">The sequence shown here is derived from an EMBL/GenBank/DDBJ whole genome shotgun (WGS) entry which is preliminary data.</text>
</comment>
<dbReference type="Proteomes" id="UP001320706">
    <property type="component" value="Unassembled WGS sequence"/>
</dbReference>
<dbReference type="EMBL" id="JAMKPW020000041">
    <property type="protein sequence ID" value="KAK8196722.1"/>
    <property type="molecule type" value="Genomic_DNA"/>
</dbReference>
<keyword evidence="2" id="KW-1185">Reference proteome</keyword>
<protein>
    <submittedName>
        <fullName evidence="1">3-dehydrosphinganine reductase</fullName>
    </submittedName>
</protein>
<reference evidence="1" key="1">
    <citation type="submission" date="2024-02" db="EMBL/GenBank/DDBJ databases">
        <title>Metagenome Assembled Genome of Zalaria obscura JY119.</title>
        <authorList>
            <person name="Vighnesh L."/>
            <person name="Jagadeeshwari U."/>
            <person name="Venkata Ramana C."/>
            <person name="Sasikala C."/>
        </authorList>
    </citation>
    <scope>NUCLEOTIDE SEQUENCE</scope>
    <source>
        <strain evidence="1">JY119</strain>
    </source>
</reference>
<gene>
    <name evidence="1" type="primary">TSC10</name>
    <name evidence="1" type="ORF">M8818_006889</name>
</gene>
<accession>A0ACC3S8A1</accession>
<proteinExistence type="predicted"/>
<evidence type="ECO:0000313" key="2">
    <source>
        <dbReference type="Proteomes" id="UP001320706"/>
    </source>
</evidence>
<organism evidence="1 2">
    <name type="scientific">Zalaria obscura</name>
    <dbReference type="NCBI Taxonomy" id="2024903"/>
    <lineage>
        <taxon>Eukaryota</taxon>
        <taxon>Fungi</taxon>
        <taxon>Dikarya</taxon>
        <taxon>Ascomycota</taxon>
        <taxon>Pezizomycotina</taxon>
        <taxon>Dothideomycetes</taxon>
        <taxon>Dothideomycetidae</taxon>
        <taxon>Dothideales</taxon>
        <taxon>Zalariaceae</taxon>
        <taxon>Zalaria</taxon>
    </lineage>
</organism>